<accession>A0A1W6MKQ6</accession>
<dbReference type="RefSeq" id="WP_085766954.1">
    <property type="nucleotide sequence ID" value="NZ_CP019344.1"/>
</dbReference>
<dbReference type="Pfam" id="PF12762">
    <property type="entry name" value="DDE_Tnp_IS1595"/>
    <property type="match status" value="1"/>
</dbReference>
<keyword evidence="4" id="KW-1185">Reference proteome</keyword>
<evidence type="ECO:0000313" key="4">
    <source>
        <dbReference type="Proteomes" id="UP000193431"/>
    </source>
</evidence>
<name>A0A1W6MKQ6_9FLAO</name>
<dbReference type="EMBL" id="CP019344">
    <property type="protein sequence ID" value="ARN78850.1"/>
    <property type="molecule type" value="Genomic_DNA"/>
</dbReference>
<dbReference type="NCBIfam" id="NF033547">
    <property type="entry name" value="transpos_IS1595"/>
    <property type="match status" value="1"/>
</dbReference>
<dbReference type="Proteomes" id="UP000193431">
    <property type="component" value="Chromosome"/>
</dbReference>
<gene>
    <name evidence="2" type="ORF">BST97_09195</name>
    <name evidence="3" type="ORF">BST97_13100</name>
</gene>
<evidence type="ECO:0000313" key="2">
    <source>
        <dbReference type="EMBL" id="ARN78157.1"/>
    </source>
</evidence>
<evidence type="ECO:0000259" key="1">
    <source>
        <dbReference type="SMART" id="SM01126"/>
    </source>
</evidence>
<feature type="domain" description="ISXO2-like transposase" evidence="1">
    <location>
        <begin position="61"/>
        <end position="205"/>
    </location>
</feature>
<dbReference type="InterPro" id="IPR053164">
    <property type="entry name" value="IS1016-like_transposase"/>
</dbReference>
<dbReference type="AlphaFoldDB" id="A0A1W6MKQ6"/>
<dbReference type="STRING" id="331648.BST97_09195"/>
<protein>
    <submittedName>
        <fullName evidence="2">IS1595 family transposase</fullName>
    </submittedName>
</protein>
<dbReference type="PANTHER" id="PTHR47163:SF2">
    <property type="entry name" value="SI:DKEY-17M8.2"/>
    <property type="match status" value="1"/>
</dbReference>
<dbReference type="InterPro" id="IPR024445">
    <property type="entry name" value="Tnp_ISXO2-like"/>
</dbReference>
<evidence type="ECO:0000313" key="3">
    <source>
        <dbReference type="EMBL" id="ARN78850.1"/>
    </source>
</evidence>
<organism evidence="2 4">
    <name type="scientific">Nonlabens spongiae</name>
    <dbReference type="NCBI Taxonomy" id="331648"/>
    <lineage>
        <taxon>Bacteria</taxon>
        <taxon>Pseudomonadati</taxon>
        <taxon>Bacteroidota</taxon>
        <taxon>Flavobacteriia</taxon>
        <taxon>Flavobacteriales</taxon>
        <taxon>Flavobacteriaceae</taxon>
        <taxon>Nonlabens</taxon>
    </lineage>
</organism>
<dbReference type="OrthoDB" id="9783459at2"/>
<dbReference type="SMART" id="SM01126">
    <property type="entry name" value="DDE_Tnp_IS1595"/>
    <property type="match status" value="1"/>
</dbReference>
<proteinExistence type="predicted"/>
<dbReference type="PANTHER" id="PTHR47163">
    <property type="entry name" value="DDE_TNP_IS1595 DOMAIN-CONTAINING PROTEIN"/>
    <property type="match status" value="1"/>
</dbReference>
<reference evidence="2 4" key="1">
    <citation type="submission" date="2016-11" db="EMBL/GenBank/DDBJ databases">
        <title>Trade-off between light-utilization and light-protection in marine flavobacteria.</title>
        <authorList>
            <person name="Kumagai Y."/>
        </authorList>
    </citation>
    <scope>NUCLEOTIDE SEQUENCE [LARGE SCALE GENOMIC DNA]</scope>
    <source>
        <strain evidence="2 4">JCM 13191</strain>
    </source>
</reference>
<sequence length="222" mass="26565">MPVKYSKLSDYKIKKIIGCFCSDVDATKTAEILKLNRKTINRYFRLFREVIFKKQQEDKRLFFGEVELDEAYFGAKRLRGRNMPQKRGRGTWKQPVFGVFERDGRVYTELVPDAKRDTLRKVIQKKISVESVVITDGWRGYNGLLDIGYNKHYRIDKSKSFSNRHGVHINGIESFWSFTKRRLAKFNGVKKTFDLHLKECEWRWKKSTQQMEKELWKMLLKY</sequence>
<dbReference type="EMBL" id="CP019344">
    <property type="protein sequence ID" value="ARN78157.1"/>
    <property type="molecule type" value="Genomic_DNA"/>
</dbReference>